<evidence type="ECO:0000256" key="7">
    <source>
        <dbReference type="SAM" id="MobiDB-lite"/>
    </source>
</evidence>
<gene>
    <name evidence="9" type="primary">NKX6-1</name>
    <name evidence="9" type="synonym">nkx6.1</name>
</gene>
<feature type="domain" description="Homeobox" evidence="8">
    <location>
        <begin position="136"/>
        <end position="196"/>
    </location>
</feature>
<reference evidence="9" key="3">
    <citation type="submission" date="2025-09" db="UniProtKB">
        <authorList>
            <consortium name="Ensembl"/>
        </authorList>
    </citation>
    <scope>IDENTIFICATION</scope>
</reference>
<dbReference type="PANTHER" id="PTHR24340">
    <property type="entry name" value="HOMEOBOX PROTEIN NKX"/>
    <property type="match status" value="1"/>
</dbReference>
<reference evidence="9" key="1">
    <citation type="submission" date="2021-06" db="EMBL/GenBank/DDBJ databases">
        <authorList>
            <consortium name="Wellcome Sanger Institute Data Sharing"/>
        </authorList>
    </citation>
    <scope>NUCLEOTIDE SEQUENCE [LARGE SCALE GENOMIC DNA]</scope>
</reference>
<keyword evidence="4 5" id="KW-0539">Nucleus</keyword>
<feature type="region of interest" description="Disordered" evidence="7">
    <location>
        <begin position="196"/>
        <end position="240"/>
    </location>
</feature>
<keyword evidence="2 5" id="KW-0238">DNA-binding</keyword>
<sequence length="284" mass="31280">MDGSRQSAFVLSSPPLAALHSMTEMKTPLYSAYPLSGALYSAATPHGINDILNPSGSSGILSGLPRFSSLSPPPPPGLYFSPSAAAAVAVARYPKPLADLPGRTPIFWPGVMQSAPWRDARFACSPRNSVLLDKDGKRKHTRPTFSGQQIFALEKTFEQTKYLAGPERARLAYSLGMTESQVKVWFQNRRTKWRKRHAAEMATAKKKQDSETERLKGTSENEEEDDEYNKPLDPNSDDEKITLTGSEQITAVTTGGKKCLAGDTCKLNRELYLIENSFTVKMYA</sequence>
<dbReference type="InterPro" id="IPR020479">
    <property type="entry name" value="HD_metazoa"/>
</dbReference>
<keyword evidence="10" id="KW-1185">Reference proteome</keyword>
<dbReference type="FunFam" id="1.10.10.60:FF:000067">
    <property type="entry name" value="NK6 homeobox 1"/>
    <property type="match status" value="1"/>
</dbReference>
<name>A0A8C4S737_ERPCA</name>
<dbReference type="GO" id="GO:0030154">
    <property type="term" value="P:cell differentiation"/>
    <property type="evidence" value="ECO:0007669"/>
    <property type="project" value="TreeGrafter"/>
</dbReference>
<dbReference type="InterPro" id="IPR050394">
    <property type="entry name" value="Homeobox_NK-like"/>
</dbReference>
<evidence type="ECO:0000313" key="10">
    <source>
        <dbReference type="Proteomes" id="UP000694620"/>
    </source>
</evidence>
<dbReference type="SUPFAM" id="SSF46689">
    <property type="entry name" value="Homeodomain-like"/>
    <property type="match status" value="1"/>
</dbReference>
<dbReference type="PRINTS" id="PR00031">
    <property type="entry name" value="HTHREPRESSR"/>
</dbReference>
<comment type="subcellular location">
    <subcellularLocation>
        <location evidence="1 5 6">Nucleus</location>
    </subcellularLocation>
</comment>
<dbReference type="GeneTree" id="ENSGT00940000160897"/>
<proteinExistence type="predicted"/>
<dbReference type="InterPro" id="IPR017970">
    <property type="entry name" value="Homeobox_CS"/>
</dbReference>
<dbReference type="PRINTS" id="PR00024">
    <property type="entry name" value="HOMEOBOX"/>
</dbReference>
<keyword evidence="3 5" id="KW-0371">Homeobox</keyword>
<feature type="DNA-binding region" description="Homeobox" evidence="5">
    <location>
        <begin position="138"/>
        <end position="197"/>
    </location>
</feature>
<evidence type="ECO:0000313" key="9">
    <source>
        <dbReference type="Ensembl" id="ENSECRP00000012396.1"/>
    </source>
</evidence>
<dbReference type="PROSITE" id="PS50071">
    <property type="entry name" value="HOMEOBOX_2"/>
    <property type="match status" value="1"/>
</dbReference>
<dbReference type="InterPro" id="IPR001356">
    <property type="entry name" value="HD"/>
</dbReference>
<evidence type="ECO:0000256" key="1">
    <source>
        <dbReference type="ARBA" id="ARBA00004123"/>
    </source>
</evidence>
<dbReference type="PANTHER" id="PTHR24340:SF31">
    <property type="entry name" value="HOMEOBOX PROTEIN NKX-6.1"/>
    <property type="match status" value="1"/>
</dbReference>
<dbReference type="CDD" id="cd00086">
    <property type="entry name" value="homeodomain"/>
    <property type="match status" value="1"/>
</dbReference>
<evidence type="ECO:0000256" key="3">
    <source>
        <dbReference type="ARBA" id="ARBA00023155"/>
    </source>
</evidence>
<dbReference type="Ensembl" id="ENSECRT00000012608.1">
    <property type="protein sequence ID" value="ENSECRP00000012396.1"/>
    <property type="gene ID" value="ENSECRG00000008236.1"/>
</dbReference>
<accession>A0A8C4S737</accession>
<dbReference type="Proteomes" id="UP000694620">
    <property type="component" value="Chromosome 7"/>
</dbReference>
<dbReference type="InterPro" id="IPR009057">
    <property type="entry name" value="Homeodomain-like_sf"/>
</dbReference>
<dbReference type="GO" id="GO:0000978">
    <property type="term" value="F:RNA polymerase II cis-regulatory region sequence-specific DNA binding"/>
    <property type="evidence" value="ECO:0007669"/>
    <property type="project" value="TreeGrafter"/>
</dbReference>
<dbReference type="InterPro" id="IPR000047">
    <property type="entry name" value="HTH_motif"/>
</dbReference>
<dbReference type="SMART" id="SM00389">
    <property type="entry name" value="HOX"/>
    <property type="match status" value="1"/>
</dbReference>
<evidence type="ECO:0000256" key="4">
    <source>
        <dbReference type="ARBA" id="ARBA00023242"/>
    </source>
</evidence>
<dbReference type="GO" id="GO:0005634">
    <property type="term" value="C:nucleus"/>
    <property type="evidence" value="ECO:0007669"/>
    <property type="project" value="UniProtKB-SubCell"/>
</dbReference>
<evidence type="ECO:0000256" key="2">
    <source>
        <dbReference type="ARBA" id="ARBA00023125"/>
    </source>
</evidence>
<dbReference type="Gene3D" id="1.10.10.60">
    <property type="entry name" value="Homeodomain-like"/>
    <property type="match status" value="1"/>
</dbReference>
<protein>
    <submittedName>
        <fullName evidence="9">NK6 homeobox 1</fullName>
    </submittedName>
</protein>
<feature type="compositionally biased region" description="Basic and acidic residues" evidence="7">
    <location>
        <begin position="206"/>
        <end position="219"/>
    </location>
</feature>
<dbReference type="AlphaFoldDB" id="A0A8C4S737"/>
<reference evidence="9" key="2">
    <citation type="submission" date="2025-08" db="UniProtKB">
        <authorList>
            <consortium name="Ensembl"/>
        </authorList>
    </citation>
    <scope>IDENTIFICATION</scope>
</reference>
<evidence type="ECO:0000259" key="8">
    <source>
        <dbReference type="PROSITE" id="PS50071"/>
    </source>
</evidence>
<dbReference type="Pfam" id="PF00046">
    <property type="entry name" value="Homeodomain"/>
    <property type="match status" value="1"/>
</dbReference>
<evidence type="ECO:0000256" key="5">
    <source>
        <dbReference type="PROSITE-ProRule" id="PRU00108"/>
    </source>
</evidence>
<dbReference type="GO" id="GO:0000981">
    <property type="term" value="F:DNA-binding transcription factor activity, RNA polymerase II-specific"/>
    <property type="evidence" value="ECO:0007669"/>
    <property type="project" value="InterPro"/>
</dbReference>
<organism evidence="9 10">
    <name type="scientific">Erpetoichthys calabaricus</name>
    <name type="common">Rope fish</name>
    <name type="synonym">Calamoichthys calabaricus</name>
    <dbReference type="NCBI Taxonomy" id="27687"/>
    <lineage>
        <taxon>Eukaryota</taxon>
        <taxon>Metazoa</taxon>
        <taxon>Chordata</taxon>
        <taxon>Craniata</taxon>
        <taxon>Vertebrata</taxon>
        <taxon>Euteleostomi</taxon>
        <taxon>Actinopterygii</taxon>
        <taxon>Polypteriformes</taxon>
        <taxon>Polypteridae</taxon>
        <taxon>Erpetoichthys</taxon>
    </lineage>
</organism>
<evidence type="ECO:0000256" key="6">
    <source>
        <dbReference type="RuleBase" id="RU000682"/>
    </source>
</evidence>
<dbReference type="PROSITE" id="PS00027">
    <property type="entry name" value="HOMEOBOX_1"/>
    <property type="match status" value="1"/>
</dbReference>